<evidence type="ECO:0000256" key="5">
    <source>
        <dbReference type="ARBA" id="ARBA00023163"/>
    </source>
</evidence>
<protein>
    <recommendedName>
        <fullName evidence="8">GATA-type domain-containing protein</fullName>
    </recommendedName>
</protein>
<evidence type="ECO:0000256" key="3">
    <source>
        <dbReference type="ARBA" id="ARBA00022833"/>
    </source>
</evidence>
<dbReference type="GO" id="GO:0006355">
    <property type="term" value="P:regulation of DNA-templated transcription"/>
    <property type="evidence" value="ECO:0007669"/>
    <property type="project" value="InterPro"/>
</dbReference>
<dbReference type="InterPro" id="IPR000679">
    <property type="entry name" value="Znf_GATA"/>
</dbReference>
<dbReference type="OrthoDB" id="2162994at2759"/>
<accession>A0A9P6AR92</accession>
<dbReference type="EMBL" id="MU129020">
    <property type="protein sequence ID" value="KAF9510209.1"/>
    <property type="molecule type" value="Genomic_DNA"/>
</dbReference>
<feature type="domain" description="GATA-type" evidence="8">
    <location>
        <begin position="42"/>
        <end position="70"/>
    </location>
</feature>
<dbReference type="SUPFAM" id="SSF57716">
    <property type="entry name" value="Glucocorticoid receptor-like (DNA-binding domain)"/>
    <property type="match status" value="1"/>
</dbReference>
<proteinExistence type="predicted"/>
<dbReference type="SMART" id="SM00401">
    <property type="entry name" value="ZnF_GATA"/>
    <property type="match status" value="1"/>
</dbReference>
<feature type="region of interest" description="Disordered" evidence="7">
    <location>
        <begin position="1"/>
        <end position="61"/>
    </location>
</feature>
<sequence length="81" mass="9059">AEQDMELIKRKRHANADHESESSVIPRAKKRGPRTTAPVPGQCSSCGSRDTPEWRRGPDGPRTLCNACGLRKPFLFSRRIS</sequence>
<gene>
    <name evidence="9" type="ORF">BS47DRAFT_1300438</name>
</gene>
<keyword evidence="5" id="KW-0804">Transcription</keyword>
<feature type="compositionally biased region" description="Basic and acidic residues" evidence="7">
    <location>
        <begin position="50"/>
        <end position="59"/>
    </location>
</feature>
<dbReference type="GO" id="GO:0043565">
    <property type="term" value="F:sequence-specific DNA binding"/>
    <property type="evidence" value="ECO:0007669"/>
    <property type="project" value="InterPro"/>
</dbReference>
<dbReference type="Pfam" id="PF00320">
    <property type="entry name" value="GATA"/>
    <property type="match status" value="1"/>
</dbReference>
<feature type="non-terminal residue" evidence="9">
    <location>
        <position position="1"/>
    </location>
</feature>
<evidence type="ECO:0000256" key="7">
    <source>
        <dbReference type="SAM" id="MobiDB-lite"/>
    </source>
</evidence>
<evidence type="ECO:0000256" key="1">
    <source>
        <dbReference type="ARBA" id="ARBA00022723"/>
    </source>
</evidence>
<dbReference type="Proteomes" id="UP000886523">
    <property type="component" value="Unassembled WGS sequence"/>
</dbReference>
<keyword evidence="4" id="KW-0805">Transcription regulation</keyword>
<keyword evidence="1" id="KW-0479">Metal-binding</keyword>
<evidence type="ECO:0000259" key="8">
    <source>
        <dbReference type="PROSITE" id="PS50114"/>
    </source>
</evidence>
<evidence type="ECO:0000256" key="4">
    <source>
        <dbReference type="ARBA" id="ARBA00023015"/>
    </source>
</evidence>
<dbReference type="Gene3D" id="3.30.50.10">
    <property type="entry name" value="Erythroid Transcription Factor GATA-1, subunit A"/>
    <property type="match status" value="1"/>
</dbReference>
<dbReference type="PANTHER" id="PTHR47172:SF24">
    <property type="entry name" value="GATA ZINC FINGER DOMAIN-CONTAINING PROTEIN 14-RELATED"/>
    <property type="match status" value="1"/>
</dbReference>
<dbReference type="GO" id="GO:0008270">
    <property type="term" value="F:zinc ion binding"/>
    <property type="evidence" value="ECO:0007669"/>
    <property type="project" value="UniProtKB-KW"/>
</dbReference>
<evidence type="ECO:0000256" key="6">
    <source>
        <dbReference type="PROSITE-ProRule" id="PRU00094"/>
    </source>
</evidence>
<name>A0A9P6AR92_9AGAM</name>
<dbReference type="PROSITE" id="PS50114">
    <property type="entry name" value="GATA_ZN_FINGER_2"/>
    <property type="match status" value="1"/>
</dbReference>
<dbReference type="InterPro" id="IPR013088">
    <property type="entry name" value="Znf_NHR/GATA"/>
</dbReference>
<comment type="caution">
    <text evidence="9">The sequence shown here is derived from an EMBL/GenBank/DDBJ whole genome shotgun (WGS) entry which is preliminary data.</text>
</comment>
<dbReference type="PANTHER" id="PTHR47172">
    <property type="entry name" value="OS01G0976800 PROTEIN"/>
    <property type="match status" value="1"/>
</dbReference>
<dbReference type="AlphaFoldDB" id="A0A9P6AR92"/>
<keyword evidence="2 6" id="KW-0863">Zinc-finger</keyword>
<keyword evidence="3" id="KW-0862">Zinc</keyword>
<dbReference type="CDD" id="cd00202">
    <property type="entry name" value="ZnF_GATA"/>
    <property type="match status" value="1"/>
</dbReference>
<keyword evidence="10" id="KW-1185">Reference proteome</keyword>
<organism evidence="9 10">
    <name type="scientific">Hydnum rufescens UP504</name>
    <dbReference type="NCBI Taxonomy" id="1448309"/>
    <lineage>
        <taxon>Eukaryota</taxon>
        <taxon>Fungi</taxon>
        <taxon>Dikarya</taxon>
        <taxon>Basidiomycota</taxon>
        <taxon>Agaricomycotina</taxon>
        <taxon>Agaricomycetes</taxon>
        <taxon>Cantharellales</taxon>
        <taxon>Hydnaceae</taxon>
        <taxon>Hydnum</taxon>
    </lineage>
</organism>
<dbReference type="PROSITE" id="PS00344">
    <property type="entry name" value="GATA_ZN_FINGER_1"/>
    <property type="match status" value="1"/>
</dbReference>
<evidence type="ECO:0000256" key="2">
    <source>
        <dbReference type="ARBA" id="ARBA00022771"/>
    </source>
</evidence>
<evidence type="ECO:0000313" key="9">
    <source>
        <dbReference type="EMBL" id="KAF9510209.1"/>
    </source>
</evidence>
<reference evidence="9" key="1">
    <citation type="journal article" date="2020" name="Nat. Commun.">
        <title>Large-scale genome sequencing of mycorrhizal fungi provides insights into the early evolution of symbiotic traits.</title>
        <authorList>
            <person name="Miyauchi S."/>
            <person name="Kiss E."/>
            <person name="Kuo A."/>
            <person name="Drula E."/>
            <person name="Kohler A."/>
            <person name="Sanchez-Garcia M."/>
            <person name="Morin E."/>
            <person name="Andreopoulos B."/>
            <person name="Barry K.W."/>
            <person name="Bonito G."/>
            <person name="Buee M."/>
            <person name="Carver A."/>
            <person name="Chen C."/>
            <person name="Cichocki N."/>
            <person name="Clum A."/>
            <person name="Culley D."/>
            <person name="Crous P.W."/>
            <person name="Fauchery L."/>
            <person name="Girlanda M."/>
            <person name="Hayes R.D."/>
            <person name="Keri Z."/>
            <person name="LaButti K."/>
            <person name="Lipzen A."/>
            <person name="Lombard V."/>
            <person name="Magnuson J."/>
            <person name="Maillard F."/>
            <person name="Murat C."/>
            <person name="Nolan M."/>
            <person name="Ohm R.A."/>
            <person name="Pangilinan J."/>
            <person name="Pereira M.F."/>
            <person name="Perotto S."/>
            <person name="Peter M."/>
            <person name="Pfister S."/>
            <person name="Riley R."/>
            <person name="Sitrit Y."/>
            <person name="Stielow J.B."/>
            <person name="Szollosi G."/>
            <person name="Zifcakova L."/>
            <person name="Stursova M."/>
            <person name="Spatafora J.W."/>
            <person name="Tedersoo L."/>
            <person name="Vaario L.M."/>
            <person name="Yamada A."/>
            <person name="Yan M."/>
            <person name="Wang P."/>
            <person name="Xu J."/>
            <person name="Bruns T."/>
            <person name="Baldrian P."/>
            <person name="Vilgalys R."/>
            <person name="Dunand C."/>
            <person name="Henrissat B."/>
            <person name="Grigoriev I.V."/>
            <person name="Hibbett D."/>
            <person name="Nagy L.G."/>
            <person name="Martin F.M."/>
        </authorList>
    </citation>
    <scope>NUCLEOTIDE SEQUENCE</scope>
    <source>
        <strain evidence="9">UP504</strain>
    </source>
</reference>
<evidence type="ECO:0000313" key="10">
    <source>
        <dbReference type="Proteomes" id="UP000886523"/>
    </source>
</evidence>